<gene>
    <name evidence="1" type="ORF">EOS_31945</name>
</gene>
<feature type="non-terminal residue" evidence="1">
    <location>
        <position position="111"/>
    </location>
</feature>
<dbReference type="RefSeq" id="WP_047896209.1">
    <property type="nucleotide sequence ID" value="NZ_AEJF01000187.1"/>
</dbReference>
<comment type="caution">
    <text evidence="1">The sequence shown here is derived from an EMBL/GenBank/DDBJ whole genome shotgun (WGS) entry which is preliminary data.</text>
</comment>
<protein>
    <submittedName>
        <fullName evidence="1">Uncharacterized protein</fullName>
    </submittedName>
</protein>
<accession>A0A0J1CPB3</accession>
<dbReference type="PATRIC" id="fig|908627.4.peg.7121"/>
<name>A0A0J1CPB3_9BURK</name>
<dbReference type="AlphaFoldDB" id="A0A0J1CPB3"/>
<evidence type="ECO:0000313" key="2">
    <source>
        <dbReference type="Proteomes" id="UP000035963"/>
    </source>
</evidence>
<sequence>MAPFSVKLLQPYKSLVQFDWKNLPDLCVITGTSGTGKSHLLEMIARHCQAIGDNAQRSDPVVVEASISGVETGSGKVLFVPADRATDFSENVTLAEVEKRITHLYDVPLSN</sequence>
<dbReference type="EMBL" id="AEJF01000187">
    <property type="protein sequence ID" value="KLU22166.1"/>
    <property type="molecule type" value="Genomic_DNA"/>
</dbReference>
<dbReference type="Gene3D" id="3.40.50.300">
    <property type="entry name" value="P-loop containing nucleotide triphosphate hydrolases"/>
    <property type="match status" value="1"/>
</dbReference>
<proteinExistence type="predicted"/>
<organism evidence="1 2">
    <name type="scientific">Caballeronia mineralivorans PML1(12)</name>
    <dbReference type="NCBI Taxonomy" id="908627"/>
    <lineage>
        <taxon>Bacteria</taxon>
        <taxon>Pseudomonadati</taxon>
        <taxon>Pseudomonadota</taxon>
        <taxon>Betaproteobacteria</taxon>
        <taxon>Burkholderiales</taxon>
        <taxon>Burkholderiaceae</taxon>
        <taxon>Caballeronia</taxon>
    </lineage>
</organism>
<dbReference type="Proteomes" id="UP000035963">
    <property type="component" value="Unassembled WGS sequence"/>
</dbReference>
<reference evidence="1 2" key="1">
    <citation type="journal article" date="2015" name="Genome Announc.">
        <title>Draft Genome Sequence of Burkholderia sp. Strain PML1(12), an Ectomycorrhizosphere-Inhabiting Bacterium with Effective Mineral-Weathering Ability.</title>
        <authorList>
            <person name="Uroz S."/>
            <person name="Oger P."/>
        </authorList>
    </citation>
    <scope>NUCLEOTIDE SEQUENCE [LARGE SCALE GENOMIC DNA]</scope>
    <source>
        <strain evidence="2">PML1(12)</strain>
    </source>
</reference>
<keyword evidence="2" id="KW-1185">Reference proteome</keyword>
<dbReference type="InterPro" id="IPR027417">
    <property type="entry name" value="P-loop_NTPase"/>
</dbReference>
<evidence type="ECO:0000313" key="1">
    <source>
        <dbReference type="EMBL" id="KLU22166.1"/>
    </source>
</evidence>